<name>A0A8S5SDW2_9CAUD</name>
<organism evidence="1">
    <name type="scientific">Siphoviridae sp. ctnpt50</name>
    <dbReference type="NCBI Taxonomy" id="2827941"/>
    <lineage>
        <taxon>Viruses</taxon>
        <taxon>Duplodnaviria</taxon>
        <taxon>Heunggongvirae</taxon>
        <taxon>Uroviricota</taxon>
        <taxon>Caudoviricetes</taxon>
    </lineage>
</organism>
<protein>
    <submittedName>
        <fullName evidence="1">Uncharacterized protein</fullName>
    </submittedName>
</protein>
<accession>A0A8S5SDW2</accession>
<reference evidence="1" key="1">
    <citation type="journal article" date="2021" name="Proc. Natl. Acad. Sci. U.S.A.">
        <title>A Catalog of Tens of Thousands of Viruses from Human Metagenomes Reveals Hidden Associations with Chronic Diseases.</title>
        <authorList>
            <person name="Tisza M.J."/>
            <person name="Buck C.B."/>
        </authorList>
    </citation>
    <scope>NUCLEOTIDE SEQUENCE</scope>
    <source>
        <strain evidence="1">Ctnpt50</strain>
    </source>
</reference>
<evidence type="ECO:0000313" key="1">
    <source>
        <dbReference type="EMBL" id="DAF49145.1"/>
    </source>
</evidence>
<proteinExistence type="predicted"/>
<sequence>MLDFSIKTLSDGTKELYVDGKLITSGTQEEILPIMRLMTQHEALKKVSEECEKDKKVKFNID</sequence>
<dbReference type="EMBL" id="BK032577">
    <property type="protein sequence ID" value="DAF49145.1"/>
    <property type="molecule type" value="Genomic_DNA"/>
</dbReference>